<keyword evidence="6" id="KW-0479">Metal-binding</keyword>
<dbReference type="KEGG" id="ngv:CDO52_05090"/>
<dbReference type="EMBL" id="CP022753">
    <property type="protein sequence ID" value="ASU82244.1"/>
    <property type="molecule type" value="Genomic_DNA"/>
</dbReference>
<feature type="compositionally biased region" description="Polar residues" evidence="12">
    <location>
        <begin position="339"/>
        <end position="349"/>
    </location>
</feature>
<accession>A0A223S297</accession>
<evidence type="ECO:0000256" key="9">
    <source>
        <dbReference type="ARBA" id="ARBA00023211"/>
    </source>
</evidence>
<keyword evidence="8" id="KW-0408">Iron</keyword>
<dbReference type="NCBIfam" id="NF006200">
    <property type="entry name" value="PRK08326.1-3"/>
    <property type="match status" value="1"/>
</dbReference>
<evidence type="ECO:0000256" key="10">
    <source>
        <dbReference type="ARBA" id="ARBA00031672"/>
    </source>
</evidence>
<evidence type="ECO:0000256" key="8">
    <source>
        <dbReference type="ARBA" id="ARBA00023004"/>
    </source>
</evidence>
<dbReference type="Pfam" id="PF00268">
    <property type="entry name" value="Ribonuc_red_sm"/>
    <property type="match status" value="1"/>
</dbReference>
<evidence type="ECO:0000256" key="5">
    <source>
        <dbReference type="ARBA" id="ARBA00013559"/>
    </source>
</evidence>
<comment type="subunit">
    <text evidence="4">Homodimer.</text>
</comment>
<dbReference type="NCBIfam" id="NF006201">
    <property type="entry name" value="PRK08326.1-4"/>
    <property type="match status" value="1"/>
</dbReference>
<dbReference type="GO" id="GO:0009263">
    <property type="term" value="P:deoxyribonucleotide biosynthetic process"/>
    <property type="evidence" value="ECO:0007669"/>
    <property type="project" value="InterPro"/>
</dbReference>
<evidence type="ECO:0000256" key="2">
    <source>
        <dbReference type="ARBA" id="ARBA00001962"/>
    </source>
</evidence>
<feature type="region of interest" description="Disordered" evidence="12">
    <location>
        <begin position="1"/>
        <end position="27"/>
    </location>
</feature>
<keyword evidence="7 13" id="KW-0560">Oxidoreductase</keyword>
<evidence type="ECO:0000256" key="3">
    <source>
        <dbReference type="ARBA" id="ARBA00007873"/>
    </source>
</evidence>
<dbReference type="InterPro" id="IPR009078">
    <property type="entry name" value="Ferritin-like_SF"/>
</dbReference>
<comment type="cofactor">
    <cofactor evidence="2">
        <name>Fe cation</name>
        <dbReference type="ChEBI" id="CHEBI:24875"/>
    </cofactor>
</comment>
<feature type="region of interest" description="Disordered" evidence="12">
    <location>
        <begin position="315"/>
        <end position="349"/>
    </location>
</feature>
<reference evidence="13 14" key="1">
    <citation type="submission" date="2017-08" db="EMBL/GenBank/DDBJ databases">
        <title>The complete genome sequence of Nocardiopsis gilva YIM 90087.</title>
        <authorList>
            <person name="Yin M."/>
            <person name="Tang S."/>
        </authorList>
    </citation>
    <scope>NUCLEOTIDE SEQUENCE [LARGE SCALE GENOMIC DNA]</scope>
    <source>
        <strain evidence="13 14">YIM 90087</strain>
    </source>
</reference>
<dbReference type="GO" id="GO:0016491">
    <property type="term" value="F:oxidoreductase activity"/>
    <property type="evidence" value="ECO:0007669"/>
    <property type="project" value="UniProtKB-KW"/>
</dbReference>
<evidence type="ECO:0000256" key="11">
    <source>
        <dbReference type="ARBA" id="ARBA00032636"/>
    </source>
</evidence>
<organism evidence="13 14">
    <name type="scientific">Nocardiopsis gilva YIM 90087</name>
    <dbReference type="NCBI Taxonomy" id="1235441"/>
    <lineage>
        <taxon>Bacteria</taxon>
        <taxon>Bacillati</taxon>
        <taxon>Actinomycetota</taxon>
        <taxon>Actinomycetes</taxon>
        <taxon>Streptosporangiales</taxon>
        <taxon>Nocardiopsidaceae</taxon>
        <taxon>Nocardiopsis</taxon>
    </lineage>
</organism>
<dbReference type="SUPFAM" id="SSF47240">
    <property type="entry name" value="Ferritin-like"/>
    <property type="match status" value="1"/>
</dbReference>
<protein>
    <recommendedName>
        <fullName evidence="5">R2-like ligand binding oxidase</fullName>
    </recommendedName>
    <alternativeName>
        <fullName evidence="11">Ribonucleotide reductase R2 subunit homolog</fullName>
    </alternativeName>
    <alternativeName>
        <fullName evidence="10">Ribonucleotide reductase small subunit homolog</fullName>
    </alternativeName>
</protein>
<evidence type="ECO:0000256" key="12">
    <source>
        <dbReference type="SAM" id="MobiDB-lite"/>
    </source>
</evidence>
<dbReference type="GO" id="GO:0046872">
    <property type="term" value="F:metal ion binding"/>
    <property type="evidence" value="ECO:0007669"/>
    <property type="project" value="UniProtKB-KW"/>
</dbReference>
<dbReference type="NCBIfam" id="NF006199">
    <property type="entry name" value="PRK08326.1-2"/>
    <property type="match status" value="1"/>
</dbReference>
<proteinExistence type="inferred from homology"/>
<dbReference type="CDD" id="cd07911">
    <property type="entry name" value="RNRR2_Rv0233_like"/>
    <property type="match status" value="1"/>
</dbReference>
<evidence type="ECO:0000313" key="13">
    <source>
        <dbReference type="EMBL" id="ASU82244.1"/>
    </source>
</evidence>
<sequence length="349" mass="39058">MADRPARVSDSPAIAADSGGSLDPAASAEPYRDGFRSVRSGGLNWDSFPLRLFTKGNAKFWNPADIDLSQDAEDWKGLGEQARRRVLRLCAGFVAGEEAVTEDIRPFIQAMAAEGRIGDEMYLTQFAFEEAKHVQAFRIWLDALGVTEDLHAFVDANPGYCALFYEELPASLRALDRDPSPRNQVRASVTYNHVIEGSLALTGYHIWNHLCSARGIFPGMRRIIRHIGDDERRHMAWGTFTCRRHVAADDANWHVVEDRLEELMPHLMKAVGRSDDELGPEEAQYALSNSELRSYAKNRARRRLGAIETARGMPVSRIDTDASPEELEERFGAEDRAAQWTNPSISPSE</sequence>
<comment type="cofactor">
    <cofactor evidence="1">
        <name>Mn(2+)</name>
        <dbReference type="ChEBI" id="CHEBI:29035"/>
    </cofactor>
</comment>
<dbReference type="Proteomes" id="UP000215005">
    <property type="component" value="Chromosome"/>
</dbReference>
<evidence type="ECO:0000256" key="1">
    <source>
        <dbReference type="ARBA" id="ARBA00001936"/>
    </source>
</evidence>
<dbReference type="InterPro" id="IPR033908">
    <property type="entry name" value="R2LOX"/>
</dbReference>
<dbReference type="RefSeq" id="WP_017620285.1">
    <property type="nucleotide sequence ID" value="NZ_ANBG01000305.1"/>
</dbReference>
<gene>
    <name evidence="13" type="ORF">CDO52_05090</name>
</gene>
<dbReference type="InterPro" id="IPR000358">
    <property type="entry name" value="RNR_small_fam"/>
</dbReference>
<comment type="similarity">
    <text evidence="3">Belongs to the ribonucleoside diphosphate reductase small chain family. R2-like ligand binding oxidase subfamily.</text>
</comment>
<dbReference type="InterPro" id="IPR012348">
    <property type="entry name" value="RNR-like"/>
</dbReference>
<dbReference type="OrthoDB" id="5489780at2"/>
<evidence type="ECO:0000256" key="4">
    <source>
        <dbReference type="ARBA" id="ARBA00011738"/>
    </source>
</evidence>
<evidence type="ECO:0000256" key="6">
    <source>
        <dbReference type="ARBA" id="ARBA00022723"/>
    </source>
</evidence>
<dbReference type="AlphaFoldDB" id="A0A223S297"/>
<keyword evidence="9" id="KW-0464">Manganese</keyword>
<name>A0A223S297_9ACTN</name>
<keyword evidence="14" id="KW-1185">Reference proteome</keyword>
<evidence type="ECO:0000256" key="7">
    <source>
        <dbReference type="ARBA" id="ARBA00023002"/>
    </source>
</evidence>
<dbReference type="Gene3D" id="1.10.620.20">
    <property type="entry name" value="Ribonucleotide Reductase, subunit A"/>
    <property type="match status" value="1"/>
</dbReference>
<evidence type="ECO:0000313" key="14">
    <source>
        <dbReference type="Proteomes" id="UP000215005"/>
    </source>
</evidence>